<organism evidence="1 2">
    <name type="scientific">Pristionchus pacificus</name>
    <name type="common">Parasitic nematode worm</name>
    <dbReference type="NCBI Taxonomy" id="54126"/>
    <lineage>
        <taxon>Eukaryota</taxon>
        <taxon>Metazoa</taxon>
        <taxon>Ecdysozoa</taxon>
        <taxon>Nematoda</taxon>
        <taxon>Chromadorea</taxon>
        <taxon>Rhabditida</taxon>
        <taxon>Rhabditina</taxon>
        <taxon>Diplogasteromorpha</taxon>
        <taxon>Diplogasteroidea</taxon>
        <taxon>Neodiplogasteridae</taxon>
        <taxon>Pristionchus</taxon>
    </lineage>
</organism>
<gene>
    <name evidence="1" type="primary">WBGene00281513</name>
</gene>
<protein>
    <submittedName>
        <fullName evidence="1">Uncharacterized protein</fullName>
    </submittedName>
</protein>
<accession>A0A8R1YXX0</accession>
<evidence type="ECO:0000313" key="2">
    <source>
        <dbReference type="Proteomes" id="UP000005239"/>
    </source>
</evidence>
<sequence length="60" mass="6897">MKQDKNAEHPMNLDLSFTFTRTQQWRGSPLSMAYLLLSAFDGLNPIVSLAVMLLRETRNK</sequence>
<keyword evidence="2" id="KW-1185">Reference proteome</keyword>
<dbReference type="EnsemblMetazoa" id="PPA43144.1">
    <property type="protein sequence ID" value="PPA43144.1"/>
    <property type="gene ID" value="WBGene00281513"/>
</dbReference>
<proteinExistence type="predicted"/>
<reference evidence="1" key="2">
    <citation type="submission" date="2022-06" db="UniProtKB">
        <authorList>
            <consortium name="EnsemblMetazoa"/>
        </authorList>
    </citation>
    <scope>IDENTIFICATION</scope>
    <source>
        <strain evidence="1">PS312</strain>
    </source>
</reference>
<dbReference type="AlphaFoldDB" id="A0A2A6CE21"/>
<accession>A0A2A6CE21</accession>
<name>A0A2A6CE21_PRIPA</name>
<evidence type="ECO:0000313" key="1">
    <source>
        <dbReference type="EnsemblMetazoa" id="PPA43144.1"/>
    </source>
</evidence>
<dbReference type="Proteomes" id="UP000005239">
    <property type="component" value="Unassembled WGS sequence"/>
</dbReference>
<reference evidence="2" key="1">
    <citation type="journal article" date="2008" name="Nat. Genet.">
        <title>The Pristionchus pacificus genome provides a unique perspective on nematode lifestyle and parasitism.</title>
        <authorList>
            <person name="Dieterich C."/>
            <person name="Clifton S.W."/>
            <person name="Schuster L.N."/>
            <person name="Chinwalla A."/>
            <person name="Delehaunty K."/>
            <person name="Dinkelacker I."/>
            <person name="Fulton L."/>
            <person name="Fulton R."/>
            <person name="Godfrey J."/>
            <person name="Minx P."/>
            <person name="Mitreva M."/>
            <person name="Roeseler W."/>
            <person name="Tian H."/>
            <person name="Witte H."/>
            <person name="Yang S.P."/>
            <person name="Wilson R.K."/>
            <person name="Sommer R.J."/>
        </authorList>
    </citation>
    <scope>NUCLEOTIDE SEQUENCE [LARGE SCALE GENOMIC DNA]</scope>
    <source>
        <strain evidence="2">PS312</strain>
    </source>
</reference>